<proteinExistence type="predicted"/>
<evidence type="ECO:0000313" key="3">
    <source>
        <dbReference type="Proteomes" id="UP001565243"/>
    </source>
</evidence>
<feature type="domain" description="Carboxymuconolactone decarboxylase-like" evidence="1">
    <location>
        <begin position="37"/>
        <end position="117"/>
    </location>
</feature>
<dbReference type="PANTHER" id="PTHR33570:SF10">
    <property type="entry name" value="GAMMA-CARBOXYMUCONOLACTONE DECARBOXYLASE"/>
    <property type="match status" value="1"/>
</dbReference>
<dbReference type="InterPro" id="IPR052512">
    <property type="entry name" value="4CMD/NDH-1_regulator"/>
</dbReference>
<dbReference type="RefSeq" id="WP_253454298.1">
    <property type="nucleotide sequence ID" value="NZ_JBGFFX010000001.1"/>
</dbReference>
<sequence>MSQISNLTHYGRDIMNRLEPGLADKVTGRLNELDATLPALITDYAFGAVVGRPGLELRTREMLTVASLVTLGNAMPQLELHMRAALNTGVSPEELLEIVIQMAVYAGVPACMNGLTAYRAAMAATGHTLPGLKEENS</sequence>
<dbReference type="SUPFAM" id="SSF69118">
    <property type="entry name" value="AhpD-like"/>
    <property type="match status" value="1"/>
</dbReference>
<dbReference type="Proteomes" id="UP001565243">
    <property type="component" value="Unassembled WGS sequence"/>
</dbReference>
<comment type="caution">
    <text evidence="2">The sequence shown here is derived from an EMBL/GenBank/DDBJ whole genome shotgun (WGS) entry which is preliminary data.</text>
</comment>
<dbReference type="PANTHER" id="PTHR33570">
    <property type="entry name" value="4-CARBOXYMUCONOLACTONE DECARBOXYLASE FAMILY PROTEIN"/>
    <property type="match status" value="1"/>
</dbReference>
<protein>
    <submittedName>
        <fullName evidence="2">Carboxymuconolactone decarboxylase family protein</fullName>
    </submittedName>
</protein>
<dbReference type="Gene3D" id="1.20.1290.10">
    <property type="entry name" value="AhpD-like"/>
    <property type="match status" value="1"/>
</dbReference>
<evidence type="ECO:0000313" key="2">
    <source>
        <dbReference type="EMBL" id="MEY8769425.1"/>
    </source>
</evidence>
<dbReference type="Pfam" id="PF02627">
    <property type="entry name" value="CMD"/>
    <property type="match status" value="1"/>
</dbReference>
<gene>
    <name evidence="2" type="ORF">AB6T85_03085</name>
</gene>
<dbReference type="InterPro" id="IPR003779">
    <property type="entry name" value="CMD-like"/>
</dbReference>
<dbReference type="EMBL" id="JBGFFX010000001">
    <property type="protein sequence ID" value="MEY8769425.1"/>
    <property type="molecule type" value="Genomic_DNA"/>
</dbReference>
<reference evidence="2 3" key="1">
    <citation type="submission" date="2024-07" db="EMBL/GenBank/DDBJ databases">
        <authorList>
            <person name="Hebao G."/>
        </authorList>
    </citation>
    <scope>NUCLEOTIDE SEQUENCE [LARGE SCALE GENOMIC DNA]</scope>
    <source>
        <strain evidence="2 3">ACCC 02193</strain>
    </source>
</reference>
<dbReference type="InterPro" id="IPR029032">
    <property type="entry name" value="AhpD-like"/>
</dbReference>
<evidence type="ECO:0000259" key="1">
    <source>
        <dbReference type="Pfam" id="PF02627"/>
    </source>
</evidence>
<accession>A0ABV4E3J3</accession>
<name>A0ABV4E3J3_9GAMM</name>
<organism evidence="2 3">
    <name type="scientific">Erwinia aeris</name>
    <dbReference type="NCBI Taxonomy" id="3239803"/>
    <lineage>
        <taxon>Bacteria</taxon>
        <taxon>Pseudomonadati</taxon>
        <taxon>Pseudomonadota</taxon>
        <taxon>Gammaproteobacteria</taxon>
        <taxon>Enterobacterales</taxon>
        <taxon>Erwiniaceae</taxon>
        <taxon>Erwinia</taxon>
    </lineage>
</organism>
<keyword evidence="3" id="KW-1185">Reference proteome</keyword>